<gene>
    <name evidence="1" type="ORF">EV03_0362</name>
</gene>
<organism evidence="1 2">
    <name type="scientific">Prochlorococcus marinus str. PAC1</name>
    <dbReference type="NCBI Taxonomy" id="59924"/>
    <lineage>
        <taxon>Bacteria</taxon>
        <taxon>Bacillati</taxon>
        <taxon>Cyanobacteriota</taxon>
        <taxon>Cyanophyceae</taxon>
        <taxon>Synechococcales</taxon>
        <taxon>Prochlorococcaceae</taxon>
        <taxon>Prochlorococcus</taxon>
    </lineage>
</organism>
<protein>
    <submittedName>
        <fullName evidence="1">Uncharacterized protein</fullName>
    </submittedName>
</protein>
<comment type="caution">
    <text evidence="1">The sequence shown here is derived from an EMBL/GenBank/DDBJ whole genome shotgun (WGS) entry which is preliminary data.</text>
</comment>
<dbReference type="EMBL" id="JNAX01000005">
    <property type="protein sequence ID" value="KGG21624.1"/>
    <property type="molecule type" value="Genomic_DNA"/>
</dbReference>
<reference evidence="2" key="1">
    <citation type="journal article" date="2014" name="Sci. Data">
        <title>Genomes of diverse isolates of the marine cyanobacterium Prochlorococcus.</title>
        <authorList>
            <person name="Biller S."/>
            <person name="Berube P."/>
            <person name="Thompson J."/>
            <person name="Kelly L."/>
            <person name="Roggensack S."/>
            <person name="Awad L."/>
            <person name="Roache-Johnson K."/>
            <person name="Ding H."/>
            <person name="Giovannoni S.J."/>
            <person name="Moore L.R."/>
            <person name="Chisholm S.W."/>
        </authorList>
    </citation>
    <scope>NUCLEOTIDE SEQUENCE [LARGE SCALE GENOMIC DNA]</scope>
    <source>
        <strain evidence="2">PAC1</strain>
    </source>
</reference>
<name>A0A0A2CAL3_PROMR</name>
<dbReference type="RefSeq" id="WP_036904608.1">
    <property type="nucleotide sequence ID" value="NZ_CP138967.1"/>
</dbReference>
<accession>A0A0A2CAL3</accession>
<evidence type="ECO:0000313" key="2">
    <source>
        <dbReference type="Proteomes" id="UP000030392"/>
    </source>
</evidence>
<dbReference type="AlphaFoldDB" id="A0A0A2CAL3"/>
<evidence type="ECO:0000313" key="1">
    <source>
        <dbReference type="EMBL" id="KGG21624.1"/>
    </source>
</evidence>
<proteinExistence type="predicted"/>
<sequence>MDFYSCYDGKGNIIARCQTDQDINVLKKMGRPIVKVRQMKNEEAVVCSLTGSPSDFNMDY</sequence>
<dbReference type="Proteomes" id="UP000030392">
    <property type="component" value="Unassembled WGS sequence"/>
</dbReference>